<feature type="transmembrane region" description="Helical" evidence="1">
    <location>
        <begin position="197"/>
        <end position="218"/>
    </location>
</feature>
<evidence type="ECO:0000256" key="1">
    <source>
        <dbReference type="SAM" id="Phobius"/>
    </source>
</evidence>
<dbReference type="EMBL" id="JADOUF010000001">
    <property type="protein sequence ID" value="MBG6136139.1"/>
    <property type="molecule type" value="Genomic_DNA"/>
</dbReference>
<comment type="caution">
    <text evidence="2">The sequence shown here is derived from an EMBL/GenBank/DDBJ whole genome shotgun (WGS) entry which is preliminary data.</text>
</comment>
<sequence>MGFLFDGLLEWLTGMVLGAFDGLITMITGSLLVSPDVTGLPQVVALSGRSVWIVDTVFVLAFLAAGVLTVVSGGTERSRYHVKDLGPRLVVGFIAAHFSQLLCSRLVEVANAFTAAFAQQPLSKNATAAMRSHIVAASKDATTALLAVIIACVIVMLLASTAFQMIMRFSALLVLAILAPVAMACHALPATDSLARLWWRSFSGCLIIPALQALTLTAGQWMLEDPGNVLAAYALPGGDLTVLFIVMVVLWTTVRIPGLVGKLVGQPNGGRSNPIVAVLKIATVDQVTRLVPGSGKVLKAVRP</sequence>
<reference evidence="2" key="1">
    <citation type="submission" date="2020-11" db="EMBL/GenBank/DDBJ databases">
        <title>Sequencing the genomes of 1000 actinobacteria strains.</title>
        <authorList>
            <person name="Klenk H.-P."/>
        </authorList>
    </citation>
    <scope>NUCLEOTIDE SEQUENCE</scope>
    <source>
        <strain evidence="2">DSM 45356</strain>
    </source>
</reference>
<dbReference type="Proteomes" id="UP000622552">
    <property type="component" value="Unassembled WGS sequence"/>
</dbReference>
<gene>
    <name evidence="2" type="ORF">IW245_002333</name>
</gene>
<feature type="transmembrane region" description="Helical" evidence="1">
    <location>
        <begin position="165"/>
        <end position="185"/>
    </location>
</feature>
<keyword evidence="1" id="KW-0472">Membrane</keyword>
<organism evidence="2 3">
    <name type="scientific">Longispora fulva</name>
    <dbReference type="NCBI Taxonomy" id="619741"/>
    <lineage>
        <taxon>Bacteria</taxon>
        <taxon>Bacillati</taxon>
        <taxon>Actinomycetota</taxon>
        <taxon>Actinomycetes</taxon>
        <taxon>Micromonosporales</taxon>
        <taxon>Micromonosporaceae</taxon>
        <taxon>Longispora</taxon>
    </lineage>
</organism>
<evidence type="ECO:0000313" key="3">
    <source>
        <dbReference type="Proteomes" id="UP000622552"/>
    </source>
</evidence>
<dbReference type="InterPro" id="IPR045782">
    <property type="entry name" value="TrbL_3"/>
</dbReference>
<proteinExistence type="predicted"/>
<keyword evidence="3" id="KW-1185">Reference proteome</keyword>
<dbReference type="Pfam" id="PF19590">
    <property type="entry name" value="TrbL_3"/>
    <property type="match status" value="1"/>
</dbReference>
<evidence type="ECO:0000313" key="2">
    <source>
        <dbReference type="EMBL" id="MBG6136139.1"/>
    </source>
</evidence>
<name>A0A8J7GNW4_9ACTN</name>
<dbReference type="AlphaFoldDB" id="A0A8J7GNW4"/>
<accession>A0A8J7GNW4</accession>
<protein>
    <submittedName>
        <fullName evidence="2">Uncharacterized protein</fullName>
    </submittedName>
</protein>
<feature type="transmembrane region" description="Helical" evidence="1">
    <location>
        <begin position="141"/>
        <end position="159"/>
    </location>
</feature>
<keyword evidence="1" id="KW-0812">Transmembrane</keyword>
<keyword evidence="1" id="KW-1133">Transmembrane helix</keyword>
<feature type="transmembrane region" description="Helical" evidence="1">
    <location>
        <begin position="12"/>
        <end position="32"/>
    </location>
</feature>
<feature type="transmembrane region" description="Helical" evidence="1">
    <location>
        <begin position="52"/>
        <end position="71"/>
    </location>
</feature>
<dbReference type="RefSeq" id="WP_197003162.1">
    <property type="nucleotide sequence ID" value="NZ_BONS01000038.1"/>
</dbReference>
<feature type="transmembrane region" description="Helical" evidence="1">
    <location>
        <begin position="230"/>
        <end position="252"/>
    </location>
</feature>